<dbReference type="AlphaFoldDB" id="A0A1E4TQL0"/>
<evidence type="ECO:0000256" key="4">
    <source>
        <dbReference type="RuleBase" id="RU361267"/>
    </source>
</evidence>
<keyword evidence="3 4" id="KW-0012">Acyltransferase</keyword>
<dbReference type="STRING" id="669874.A0A1E4TQL0"/>
<dbReference type="OrthoDB" id="202234at2759"/>
<feature type="region of interest" description="Disordered" evidence="5">
    <location>
        <begin position="270"/>
        <end position="310"/>
    </location>
</feature>
<evidence type="ECO:0000259" key="6">
    <source>
        <dbReference type="SMART" id="SM00563"/>
    </source>
</evidence>
<comment type="catalytic activity">
    <reaction evidence="4">
        <text>a 1-acyl-sn-glycero-3-phosphate + an acyl-CoA = a 1,2-diacyl-sn-glycero-3-phosphate + CoA</text>
        <dbReference type="Rhea" id="RHEA:19709"/>
        <dbReference type="ChEBI" id="CHEBI:57287"/>
        <dbReference type="ChEBI" id="CHEBI:57970"/>
        <dbReference type="ChEBI" id="CHEBI:58342"/>
        <dbReference type="ChEBI" id="CHEBI:58608"/>
        <dbReference type="EC" id="2.3.1.51"/>
    </reaction>
</comment>
<evidence type="ECO:0000256" key="5">
    <source>
        <dbReference type="SAM" id="MobiDB-lite"/>
    </source>
</evidence>
<dbReference type="Pfam" id="PF01553">
    <property type="entry name" value="Acyltransferase"/>
    <property type="match status" value="1"/>
</dbReference>
<keyword evidence="2 4" id="KW-0808">Transferase</keyword>
<dbReference type="GO" id="GO:0003841">
    <property type="term" value="F:1-acylglycerol-3-phosphate O-acyltransferase activity"/>
    <property type="evidence" value="ECO:0007669"/>
    <property type="project" value="UniProtKB-UniRule"/>
</dbReference>
<dbReference type="CDD" id="cd07989">
    <property type="entry name" value="LPLAT_AGPAT-like"/>
    <property type="match status" value="1"/>
</dbReference>
<dbReference type="Proteomes" id="UP000094236">
    <property type="component" value="Unassembled WGS sequence"/>
</dbReference>
<proteinExistence type="inferred from homology"/>
<comment type="domain">
    <text evidence="4">The HXXXXD motif is essential for acyltransferase activity and may constitute the binding site for the phosphate moiety of the glycerol-3-phosphate.</text>
</comment>
<dbReference type="SUPFAM" id="SSF69593">
    <property type="entry name" value="Glycerol-3-phosphate (1)-acyltransferase"/>
    <property type="match status" value="1"/>
</dbReference>
<organism evidence="7 8">
    <name type="scientific">Pachysolen tannophilus NRRL Y-2460</name>
    <dbReference type="NCBI Taxonomy" id="669874"/>
    <lineage>
        <taxon>Eukaryota</taxon>
        <taxon>Fungi</taxon>
        <taxon>Dikarya</taxon>
        <taxon>Ascomycota</taxon>
        <taxon>Saccharomycotina</taxon>
        <taxon>Pichiomycetes</taxon>
        <taxon>Pachysolenaceae</taxon>
        <taxon>Pachysolen</taxon>
    </lineage>
</organism>
<name>A0A1E4TQL0_PACTA</name>
<keyword evidence="8" id="KW-1185">Reference proteome</keyword>
<dbReference type="GO" id="GO:0005811">
    <property type="term" value="C:lipid droplet"/>
    <property type="evidence" value="ECO:0007669"/>
    <property type="project" value="EnsemblFungi"/>
</dbReference>
<keyword evidence="4" id="KW-1208">Phospholipid metabolism</keyword>
<protein>
    <recommendedName>
        <fullName evidence="4">1-acyl-sn-glycerol-3-phosphate acyltransferase</fullName>
        <ecNumber evidence="4">2.3.1.51</ecNumber>
    </recommendedName>
</protein>
<dbReference type="InterPro" id="IPR004552">
    <property type="entry name" value="AGP_acyltrans"/>
</dbReference>
<feature type="domain" description="Phospholipid/glycerol acyltransferase" evidence="6">
    <location>
        <begin position="77"/>
        <end position="194"/>
    </location>
</feature>
<comment type="similarity">
    <text evidence="1 4">Belongs to the 1-acyl-sn-glycerol-3-phosphate acyltransferase family.</text>
</comment>
<evidence type="ECO:0000256" key="2">
    <source>
        <dbReference type="ARBA" id="ARBA00022679"/>
    </source>
</evidence>
<dbReference type="EMBL" id="KV454017">
    <property type="protein sequence ID" value="ODV94002.1"/>
    <property type="molecule type" value="Genomic_DNA"/>
</dbReference>
<dbReference type="GO" id="GO:0005783">
    <property type="term" value="C:endoplasmic reticulum"/>
    <property type="evidence" value="ECO:0007669"/>
    <property type="project" value="TreeGrafter"/>
</dbReference>
<dbReference type="PANTHER" id="PTHR10434:SF11">
    <property type="entry name" value="1-ACYL-SN-GLYCEROL-3-PHOSPHATE ACYLTRANSFERASE"/>
    <property type="match status" value="1"/>
</dbReference>
<keyword evidence="4" id="KW-0594">Phospholipid biosynthesis</keyword>
<dbReference type="GO" id="GO:0016020">
    <property type="term" value="C:membrane"/>
    <property type="evidence" value="ECO:0007669"/>
    <property type="project" value="InterPro"/>
</dbReference>
<evidence type="ECO:0000313" key="8">
    <source>
        <dbReference type="Proteomes" id="UP000094236"/>
    </source>
</evidence>
<reference evidence="8" key="1">
    <citation type="submission" date="2016-05" db="EMBL/GenBank/DDBJ databases">
        <title>Comparative genomics of biotechnologically important yeasts.</title>
        <authorList>
            <consortium name="DOE Joint Genome Institute"/>
            <person name="Riley R."/>
            <person name="Haridas S."/>
            <person name="Wolfe K.H."/>
            <person name="Lopes M.R."/>
            <person name="Hittinger C.T."/>
            <person name="Goker M."/>
            <person name="Salamov A."/>
            <person name="Wisecaver J."/>
            <person name="Long T.M."/>
            <person name="Aerts A.L."/>
            <person name="Barry K."/>
            <person name="Choi C."/>
            <person name="Clum A."/>
            <person name="Coughlan A.Y."/>
            <person name="Deshpande S."/>
            <person name="Douglass A.P."/>
            <person name="Hanson S.J."/>
            <person name="Klenk H.-P."/>
            <person name="Labutti K."/>
            <person name="Lapidus A."/>
            <person name="Lindquist E."/>
            <person name="Lipzen A."/>
            <person name="Meier-Kolthoff J.P."/>
            <person name="Ohm R.A."/>
            <person name="Otillar R.P."/>
            <person name="Pangilinan J."/>
            <person name="Peng Y."/>
            <person name="Rokas A."/>
            <person name="Rosa C.A."/>
            <person name="Scheuner C."/>
            <person name="Sibirny A.A."/>
            <person name="Slot J.C."/>
            <person name="Stielow J.B."/>
            <person name="Sun H."/>
            <person name="Kurtzman C.P."/>
            <person name="Blackwell M."/>
            <person name="Grigoriev I.V."/>
            <person name="Jeffries T.W."/>
        </authorList>
    </citation>
    <scope>NUCLEOTIDE SEQUENCE [LARGE SCALE GENOMIC DNA]</scope>
    <source>
        <strain evidence="8">NRRL Y-2460</strain>
    </source>
</reference>
<feature type="compositionally biased region" description="Low complexity" evidence="5">
    <location>
        <begin position="271"/>
        <end position="289"/>
    </location>
</feature>
<evidence type="ECO:0000313" key="7">
    <source>
        <dbReference type="EMBL" id="ODV94002.1"/>
    </source>
</evidence>
<keyword evidence="4" id="KW-0444">Lipid biosynthesis</keyword>
<accession>A0A1E4TQL0</accession>
<evidence type="ECO:0000256" key="3">
    <source>
        <dbReference type="ARBA" id="ARBA00023315"/>
    </source>
</evidence>
<evidence type="ECO:0000256" key="1">
    <source>
        <dbReference type="ARBA" id="ARBA00008655"/>
    </source>
</evidence>
<sequence length="310" mass="34862">MVSLFKKIHFYFKSSLALLTLLFCAVYGVLASVVLGISGKKYLSQWATARFFYCVFSNLFNIKIEVEHEERLQSLPSIIIGNHQSVLDILILGKIFPKGCFVTSKESLKYVPFLGWFMSLSGTFFINRSNRERAVRTLNNALEEMKKNKHAIFMFPEGTRSYALTPTLLPFKKGAFHMAVQSGIQIVPIVASNTSSLVSGKLYNFKQGIIKIKVLEPIQTSHLTKDDVHKLAENTRQQMLEVVNELGFSKVNGDDFTNDTLEQEATQVIEQQQSQDATTDADVTDMDTSVQEEQVHESTSLLSNKKGVTD</sequence>
<keyword evidence="4" id="KW-0443">Lipid metabolism</keyword>
<dbReference type="SMART" id="SM00563">
    <property type="entry name" value="PlsC"/>
    <property type="match status" value="1"/>
</dbReference>
<dbReference type="PANTHER" id="PTHR10434">
    <property type="entry name" value="1-ACYL-SN-GLYCEROL-3-PHOSPHATE ACYLTRANSFERASE"/>
    <property type="match status" value="1"/>
</dbReference>
<dbReference type="GO" id="GO:0006654">
    <property type="term" value="P:phosphatidic acid biosynthetic process"/>
    <property type="evidence" value="ECO:0007669"/>
    <property type="project" value="TreeGrafter"/>
</dbReference>
<dbReference type="InterPro" id="IPR002123">
    <property type="entry name" value="Plipid/glycerol_acylTrfase"/>
</dbReference>
<gene>
    <name evidence="7" type="ORF">PACTADRAFT_45346</name>
</gene>
<dbReference type="NCBIfam" id="TIGR00530">
    <property type="entry name" value="AGP_acyltrn"/>
    <property type="match status" value="1"/>
</dbReference>
<dbReference type="EC" id="2.3.1.51" evidence="4"/>